<evidence type="ECO:0000313" key="1">
    <source>
        <dbReference type="EMBL" id="VDK60627.1"/>
    </source>
</evidence>
<evidence type="ECO:0000313" key="2">
    <source>
        <dbReference type="Proteomes" id="UP000271098"/>
    </source>
</evidence>
<reference evidence="1 2" key="1">
    <citation type="submission" date="2018-11" db="EMBL/GenBank/DDBJ databases">
        <authorList>
            <consortium name="Pathogen Informatics"/>
        </authorList>
    </citation>
    <scope>NUCLEOTIDE SEQUENCE [LARGE SCALE GENOMIC DNA]</scope>
</reference>
<dbReference type="AlphaFoldDB" id="A0A3P6RMP5"/>
<dbReference type="EMBL" id="UYRT01022504">
    <property type="protein sequence ID" value="VDK60627.1"/>
    <property type="molecule type" value="Genomic_DNA"/>
</dbReference>
<protein>
    <submittedName>
        <fullName evidence="1">Uncharacterized protein</fullName>
    </submittedName>
</protein>
<proteinExistence type="predicted"/>
<dbReference type="Proteomes" id="UP000271098">
    <property type="component" value="Unassembled WGS sequence"/>
</dbReference>
<dbReference type="OrthoDB" id="5807583at2759"/>
<keyword evidence="2" id="KW-1185">Reference proteome</keyword>
<sequence>MCALNTKRRALDQIERQLKNTSTNLPITGRLVNDKVEMCDLCTFVSSNNTNLAMFKECDDDYGKPRSVCNTLMSWHQ</sequence>
<organism evidence="1 2">
    <name type="scientific">Gongylonema pulchrum</name>
    <dbReference type="NCBI Taxonomy" id="637853"/>
    <lineage>
        <taxon>Eukaryota</taxon>
        <taxon>Metazoa</taxon>
        <taxon>Ecdysozoa</taxon>
        <taxon>Nematoda</taxon>
        <taxon>Chromadorea</taxon>
        <taxon>Rhabditida</taxon>
        <taxon>Spirurina</taxon>
        <taxon>Spiruromorpha</taxon>
        <taxon>Spiruroidea</taxon>
        <taxon>Gongylonematidae</taxon>
        <taxon>Gongylonema</taxon>
    </lineage>
</organism>
<accession>A0A3P6RMP5</accession>
<name>A0A3P6RMP5_9BILA</name>
<gene>
    <name evidence="1" type="ORF">GPUH_LOCUS8055</name>
</gene>